<comment type="caution">
    <text evidence="3">The sequence shown here is derived from an EMBL/GenBank/DDBJ whole genome shotgun (WGS) entry which is preliminary data.</text>
</comment>
<feature type="compositionally biased region" description="Basic and acidic residues" evidence="1">
    <location>
        <begin position="25"/>
        <end position="34"/>
    </location>
</feature>
<feature type="compositionally biased region" description="Basic and acidic residues" evidence="1">
    <location>
        <begin position="54"/>
        <end position="77"/>
    </location>
</feature>
<accession>A0A015KK53</accession>
<proteinExistence type="predicted"/>
<evidence type="ECO:0000313" key="4">
    <source>
        <dbReference type="Proteomes" id="UP000022910"/>
    </source>
</evidence>
<feature type="region of interest" description="Disordered" evidence="1">
    <location>
        <begin position="23"/>
        <end position="77"/>
    </location>
</feature>
<name>A0A015KK53_RHIIW</name>
<organism evidence="3 4">
    <name type="scientific">Rhizophagus irregularis (strain DAOM 197198w)</name>
    <name type="common">Glomus intraradices</name>
    <dbReference type="NCBI Taxonomy" id="1432141"/>
    <lineage>
        <taxon>Eukaryota</taxon>
        <taxon>Fungi</taxon>
        <taxon>Fungi incertae sedis</taxon>
        <taxon>Mucoromycota</taxon>
        <taxon>Glomeromycotina</taxon>
        <taxon>Glomeromycetes</taxon>
        <taxon>Glomerales</taxon>
        <taxon>Glomeraceae</taxon>
        <taxon>Rhizophagus</taxon>
    </lineage>
</organism>
<gene>
    <name evidence="3" type="ORF">RirG_183220</name>
</gene>
<reference evidence="3 4" key="1">
    <citation type="submission" date="2014-02" db="EMBL/GenBank/DDBJ databases">
        <title>Single nucleus genome sequencing reveals high similarity among nuclei of an endomycorrhizal fungus.</title>
        <authorList>
            <person name="Lin K."/>
            <person name="Geurts R."/>
            <person name="Zhang Z."/>
            <person name="Limpens E."/>
            <person name="Saunders D.G."/>
            <person name="Mu D."/>
            <person name="Pang E."/>
            <person name="Cao H."/>
            <person name="Cha H."/>
            <person name="Lin T."/>
            <person name="Zhou Q."/>
            <person name="Shang Y."/>
            <person name="Li Y."/>
            <person name="Ivanov S."/>
            <person name="Sharma T."/>
            <person name="Velzen R.V."/>
            <person name="Ruijter N.D."/>
            <person name="Aanen D.K."/>
            <person name="Win J."/>
            <person name="Kamoun S."/>
            <person name="Bisseling T."/>
            <person name="Huang S."/>
        </authorList>
    </citation>
    <scope>NUCLEOTIDE SEQUENCE [LARGE SCALE GENOMIC DNA]</scope>
    <source>
        <strain evidence="4">DAOM197198w</strain>
    </source>
</reference>
<evidence type="ECO:0000256" key="2">
    <source>
        <dbReference type="SAM" id="SignalP"/>
    </source>
</evidence>
<dbReference type="AlphaFoldDB" id="A0A015KK53"/>
<sequence length="115" mass="12819">MKFFTLLLALAIVAFSTFVAATPAKQEKGSDHISRVPSAIDNQKRDGASTSNWKRGDDISRVGETKDNKDNKNKRSLTERQAKCPYGYHWCNDIYGGCCPNNTICAVNYKCIVHC</sequence>
<dbReference type="HOGENOM" id="CLU_1949986_0_0_1"/>
<protein>
    <submittedName>
        <fullName evidence="3">Uncharacterized protein</fullName>
    </submittedName>
</protein>
<evidence type="ECO:0000256" key="1">
    <source>
        <dbReference type="SAM" id="MobiDB-lite"/>
    </source>
</evidence>
<feature type="signal peptide" evidence="2">
    <location>
        <begin position="1"/>
        <end position="21"/>
    </location>
</feature>
<dbReference type="Proteomes" id="UP000022910">
    <property type="component" value="Unassembled WGS sequence"/>
</dbReference>
<keyword evidence="4" id="KW-1185">Reference proteome</keyword>
<keyword evidence="2" id="KW-0732">Signal</keyword>
<dbReference type="EMBL" id="JEMT01026047">
    <property type="protein sequence ID" value="EXX60071.1"/>
    <property type="molecule type" value="Genomic_DNA"/>
</dbReference>
<dbReference type="OrthoDB" id="2306547at2759"/>
<evidence type="ECO:0000313" key="3">
    <source>
        <dbReference type="EMBL" id="EXX60071.1"/>
    </source>
</evidence>
<feature type="chain" id="PRO_5001474626" evidence="2">
    <location>
        <begin position="22"/>
        <end position="115"/>
    </location>
</feature>